<evidence type="ECO:0000256" key="1">
    <source>
        <dbReference type="ARBA" id="ARBA00001971"/>
    </source>
</evidence>
<organism evidence="18 19">
    <name type="scientific">Juglans regia</name>
    <name type="common">English walnut</name>
    <dbReference type="NCBI Taxonomy" id="51240"/>
    <lineage>
        <taxon>Eukaryota</taxon>
        <taxon>Viridiplantae</taxon>
        <taxon>Streptophyta</taxon>
        <taxon>Embryophyta</taxon>
        <taxon>Tracheophyta</taxon>
        <taxon>Spermatophyta</taxon>
        <taxon>Magnoliopsida</taxon>
        <taxon>eudicotyledons</taxon>
        <taxon>Gunneridae</taxon>
        <taxon>Pentapetalae</taxon>
        <taxon>rosids</taxon>
        <taxon>fabids</taxon>
        <taxon>Fagales</taxon>
        <taxon>Juglandaceae</taxon>
        <taxon>Juglans</taxon>
    </lineage>
</organism>
<evidence type="ECO:0000256" key="7">
    <source>
        <dbReference type="ARBA" id="ARBA00022723"/>
    </source>
</evidence>
<evidence type="ECO:0000256" key="4">
    <source>
        <dbReference type="ARBA" id="ARBA00010617"/>
    </source>
</evidence>
<keyword evidence="11 16" id="KW-0503">Monooxygenase</keyword>
<evidence type="ECO:0008006" key="20">
    <source>
        <dbReference type="Google" id="ProtNLM"/>
    </source>
</evidence>
<dbReference type="InterPro" id="IPR002401">
    <property type="entry name" value="Cyt_P450_E_grp-I"/>
</dbReference>
<dbReference type="PANTHER" id="PTHR24286">
    <property type="entry name" value="CYTOCHROME P450 26"/>
    <property type="match status" value="1"/>
</dbReference>
<dbReference type="PRINTS" id="PR00385">
    <property type="entry name" value="P450"/>
</dbReference>
<evidence type="ECO:0000256" key="3">
    <source>
        <dbReference type="ARBA" id="ARBA00004972"/>
    </source>
</evidence>
<dbReference type="Gene3D" id="1.10.630.10">
    <property type="entry name" value="Cytochrome P450"/>
    <property type="match status" value="1"/>
</dbReference>
<evidence type="ECO:0000256" key="10">
    <source>
        <dbReference type="ARBA" id="ARBA00023004"/>
    </source>
</evidence>
<evidence type="ECO:0000256" key="13">
    <source>
        <dbReference type="ARBA" id="ARBA00037909"/>
    </source>
</evidence>
<evidence type="ECO:0000256" key="8">
    <source>
        <dbReference type="ARBA" id="ARBA00022989"/>
    </source>
</evidence>
<dbReference type="PRINTS" id="PR00463">
    <property type="entry name" value="EP450I"/>
</dbReference>
<evidence type="ECO:0000256" key="6">
    <source>
        <dbReference type="ARBA" id="ARBA00022692"/>
    </source>
</evidence>
<comment type="pathway">
    <text evidence="13">Plant hormone biosynthesis; gibberellin biosynthesis.</text>
</comment>
<comment type="similarity">
    <text evidence="4 16">Belongs to the cytochrome P450 family.</text>
</comment>
<dbReference type="Gramene" id="Jr05_01940_p1">
    <property type="protein sequence ID" value="cds.Jr05_01940_p1"/>
    <property type="gene ID" value="Jr05_01940"/>
</dbReference>
<dbReference type="EMBL" id="LIHL02000005">
    <property type="protein sequence ID" value="KAF5469895.1"/>
    <property type="molecule type" value="Genomic_DNA"/>
</dbReference>
<dbReference type="GO" id="GO:0020037">
    <property type="term" value="F:heme binding"/>
    <property type="evidence" value="ECO:0007669"/>
    <property type="project" value="InterPro"/>
</dbReference>
<dbReference type="GO" id="GO:0005506">
    <property type="term" value="F:iron ion binding"/>
    <property type="evidence" value="ECO:0007669"/>
    <property type="project" value="InterPro"/>
</dbReference>
<evidence type="ECO:0000256" key="9">
    <source>
        <dbReference type="ARBA" id="ARBA00023002"/>
    </source>
</evidence>
<accession>A0A834CYS4</accession>
<dbReference type="KEGG" id="jre:108989523"/>
<dbReference type="RefSeq" id="XP_018818700.2">
    <property type="nucleotide sequence ID" value="XM_018963155.2"/>
</dbReference>
<dbReference type="InterPro" id="IPR017972">
    <property type="entry name" value="Cyt_P450_CS"/>
</dbReference>
<dbReference type="GO" id="GO:0009686">
    <property type="term" value="P:gibberellin biosynthetic process"/>
    <property type="evidence" value="ECO:0007669"/>
    <property type="project" value="UniProtKB-ARBA"/>
</dbReference>
<keyword evidence="5 15" id="KW-0349">Heme</keyword>
<dbReference type="InterPro" id="IPR001128">
    <property type="entry name" value="Cyt_P450"/>
</dbReference>
<evidence type="ECO:0000256" key="15">
    <source>
        <dbReference type="PIRSR" id="PIRSR602401-1"/>
    </source>
</evidence>
<dbReference type="GO" id="GO:0051777">
    <property type="term" value="F:ent-kaurenoic acid monooxygenase activity"/>
    <property type="evidence" value="ECO:0007669"/>
    <property type="project" value="UniProtKB-ARBA"/>
</dbReference>
<proteinExistence type="inferred from homology"/>
<keyword evidence="9 16" id="KW-0560">Oxidoreductase</keyword>
<dbReference type="SUPFAM" id="SSF48264">
    <property type="entry name" value="Cytochrome P450"/>
    <property type="match status" value="1"/>
</dbReference>
<dbReference type="GO" id="GO:0016020">
    <property type="term" value="C:membrane"/>
    <property type="evidence" value="ECO:0007669"/>
    <property type="project" value="UniProtKB-SubCell"/>
</dbReference>
<reference evidence="18" key="1">
    <citation type="submission" date="2015-10" db="EMBL/GenBank/DDBJ databases">
        <authorList>
            <person name="Martinez-Garcia P.J."/>
            <person name="Crepeau M.W."/>
            <person name="Puiu D."/>
            <person name="Gonzalez-Ibeas D."/>
            <person name="Whalen J."/>
            <person name="Stevens K."/>
            <person name="Paul R."/>
            <person name="Butterfield T."/>
            <person name="Britton M."/>
            <person name="Reagan R."/>
            <person name="Chakraborty S."/>
            <person name="Walawage S.L."/>
            <person name="Vasquez-Gross H.A."/>
            <person name="Cardeno C."/>
            <person name="Famula R."/>
            <person name="Pratt K."/>
            <person name="Kuruganti S."/>
            <person name="Aradhya M.K."/>
            <person name="Leslie C.A."/>
            <person name="Dandekar A.M."/>
            <person name="Salzberg S.L."/>
            <person name="Wegrzyn J.L."/>
            <person name="Langley C.H."/>
            <person name="Neale D.B."/>
        </authorList>
    </citation>
    <scope>NUCLEOTIDE SEQUENCE</scope>
    <source>
        <tissue evidence="18">Leaves</tissue>
    </source>
</reference>
<dbReference type="PROSITE" id="PS00086">
    <property type="entry name" value="CYTOCHROME_P450"/>
    <property type="match status" value="1"/>
</dbReference>
<comment type="pathway">
    <text evidence="3">Hormone biosynthesis.</text>
</comment>
<evidence type="ECO:0000256" key="2">
    <source>
        <dbReference type="ARBA" id="ARBA00004167"/>
    </source>
</evidence>
<feature type="transmembrane region" description="Helical" evidence="17">
    <location>
        <begin position="6"/>
        <end position="31"/>
    </location>
</feature>
<dbReference type="OrthoDB" id="1470350at2759"/>
<comment type="caution">
    <text evidence="18">The sequence shown here is derived from an EMBL/GenBank/DDBJ whole genome shotgun (WGS) entry which is preliminary data.</text>
</comment>
<evidence type="ECO:0000256" key="16">
    <source>
        <dbReference type="RuleBase" id="RU000461"/>
    </source>
</evidence>
<comment type="cofactor">
    <cofactor evidence="1 15">
        <name>heme</name>
        <dbReference type="ChEBI" id="CHEBI:30413"/>
    </cofactor>
</comment>
<reference evidence="18" key="2">
    <citation type="submission" date="2020-03" db="EMBL/GenBank/DDBJ databases">
        <title>Walnut 2.0.</title>
        <authorList>
            <person name="Marrano A."/>
            <person name="Britton M."/>
            <person name="Zimin A.V."/>
            <person name="Zaini P.A."/>
            <person name="Workman R."/>
            <person name="Puiu D."/>
            <person name="Bianco L."/>
            <person name="Allen B.J."/>
            <person name="Troggio M."/>
            <person name="Leslie C.A."/>
            <person name="Timp W."/>
            <person name="Dendekar A."/>
            <person name="Salzberg S.L."/>
            <person name="Neale D.B."/>
        </authorList>
    </citation>
    <scope>NUCLEOTIDE SEQUENCE</scope>
    <source>
        <tissue evidence="18">Leaves</tissue>
    </source>
</reference>
<dbReference type="InterPro" id="IPR036396">
    <property type="entry name" value="Cyt_P450_sf"/>
</dbReference>
<evidence type="ECO:0000256" key="11">
    <source>
        <dbReference type="ARBA" id="ARBA00023033"/>
    </source>
</evidence>
<dbReference type="Pfam" id="PF00067">
    <property type="entry name" value="p450"/>
    <property type="match status" value="1"/>
</dbReference>
<dbReference type="AlphaFoldDB" id="A0A834CYS4"/>
<dbReference type="CDD" id="cd11043">
    <property type="entry name" value="CYP90-like"/>
    <property type="match status" value="1"/>
</dbReference>
<keyword evidence="7 15" id="KW-0479">Metal-binding</keyword>
<name>A0A834CYS4_JUGRE</name>
<evidence type="ECO:0000256" key="17">
    <source>
        <dbReference type="SAM" id="Phobius"/>
    </source>
</evidence>
<sequence length="499" mass="57303">MKTMEFGGILWLVLVFMWSFCAVFVAVKWVLKNVNKWLHETQLGEKQYSLPPGDLGWPFLGNMPSFLRSFKSNHPESFISSFVSRFGRTGMYKAFMFGSPSVIVTTPEACRRVLTDDDCFKPGWPQATVQLIGNKSFVGISYEEHKRLRRLTAASINGYEALSIYAKYIEENVVSSLNKWTTMGEIEFLTQLRKLTFRIIMYIFLSSEGEPVMEALERQYTTLNYGIRAMAINLPGFAYHKALKARKKLVATFQSIVDERRNQRKEFVLPKKKDMMDALLDVADENGRKLSDEEIIDIMLMYLNAGHESSGHTAMWAAIFLEQHPEFLQKAKAEQEEIVRRRPPGQSGLTLKEIREMEYLSKVIDETLRVITFAPTVFREAKTDVNISGYTIPKGWKVLVWFRSVHLDPETYENPMEFNPSRWDNYTPKAGTFLPFGAGSRLCPGNDLAKLEISIFLHHFLLHYQLERVNPGSPVMYLPHTRPIDNCLARLKKCPTSSA</sequence>
<evidence type="ECO:0000256" key="14">
    <source>
        <dbReference type="ARBA" id="ARBA00059142"/>
    </source>
</evidence>
<evidence type="ECO:0000256" key="5">
    <source>
        <dbReference type="ARBA" id="ARBA00022617"/>
    </source>
</evidence>
<dbReference type="Proteomes" id="UP000619265">
    <property type="component" value="Unassembled WGS sequence"/>
</dbReference>
<feature type="binding site" description="axial binding residue" evidence="15">
    <location>
        <position position="443"/>
    </location>
    <ligand>
        <name>heme</name>
        <dbReference type="ChEBI" id="CHEBI:30413"/>
    </ligand>
    <ligandPart>
        <name>Fe</name>
        <dbReference type="ChEBI" id="CHEBI:18248"/>
    </ligandPart>
</feature>
<dbReference type="GO" id="GO:0005783">
    <property type="term" value="C:endoplasmic reticulum"/>
    <property type="evidence" value="ECO:0007669"/>
    <property type="project" value="UniProtKB-ARBA"/>
</dbReference>
<keyword evidence="6 17" id="KW-0812">Transmembrane</keyword>
<keyword evidence="8 17" id="KW-1133">Transmembrane helix</keyword>
<evidence type="ECO:0000313" key="19">
    <source>
        <dbReference type="Proteomes" id="UP000619265"/>
    </source>
</evidence>
<dbReference type="PANTHER" id="PTHR24286:SF356">
    <property type="entry name" value="ENT-KAURENOIC ACID OXIDASE 2"/>
    <property type="match status" value="1"/>
</dbReference>
<evidence type="ECO:0000313" key="18">
    <source>
        <dbReference type="EMBL" id="KAF5469895.1"/>
    </source>
</evidence>
<comment type="function">
    <text evidence="14">Catalyzes three successive oxidations of ent-kaurenoic acid giving gibberellin 12 (GA12), a key step in gibberellins (GAs) biosynthesis. GAs, which are involved many processes, including stem elongation, play a central role in plant development.</text>
</comment>
<gene>
    <name evidence="18" type="ORF">F2P56_010453</name>
</gene>
<evidence type="ECO:0000256" key="12">
    <source>
        <dbReference type="ARBA" id="ARBA00023136"/>
    </source>
</evidence>
<protein>
    <recommendedName>
        <fullName evidence="20">Ent-kaurenoic acid oxidase 1-like</fullName>
    </recommendedName>
</protein>
<dbReference type="FunFam" id="1.10.630.10:FF:000052">
    <property type="entry name" value="Ent-kaurenoic acid oxidase"/>
    <property type="match status" value="1"/>
</dbReference>
<keyword evidence="10 15" id="KW-0408">Iron</keyword>
<comment type="subcellular location">
    <subcellularLocation>
        <location evidence="2">Membrane</location>
        <topology evidence="2">Single-pass membrane protein</topology>
    </subcellularLocation>
</comment>
<keyword evidence="12 17" id="KW-0472">Membrane</keyword>